<dbReference type="EMBL" id="CP053452">
    <property type="protein sequence ID" value="QJW96488.1"/>
    <property type="molecule type" value="Genomic_DNA"/>
</dbReference>
<organism evidence="4 5">
    <name type="scientific">Frigoriglobus tundricola</name>
    <dbReference type="NCBI Taxonomy" id="2774151"/>
    <lineage>
        <taxon>Bacteria</taxon>
        <taxon>Pseudomonadati</taxon>
        <taxon>Planctomycetota</taxon>
        <taxon>Planctomycetia</taxon>
        <taxon>Gemmatales</taxon>
        <taxon>Gemmataceae</taxon>
        <taxon>Frigoriglobus</taxon>
    </lineage>
</organism>
<evidence type="ECO:0000313" key="4">
    <source>
        <dbReference type="EMBL" id="QJW96488.1"/>
    </source>
</evidence>
<feature type="compositionally biased region" description="Pro residues" evidence="1">
    <location>
        <begin position="100"/>
        <end position="110"/>
    </location>
</feature>
<dbReference type="AlphaFoldDB" id="A0A6M5YR95"/>
<feature type="transmembrane region" description="Helical" evidence="2">
    <location>
        <begin position="133"/>
        <end position="152"/>
    </location>
</feature>
<keyword evidence="2" id="KW-0472">Membrane</keyword>
<dbReference type="InterPro" id="IPR011322">
    <property type="entry name" value="N-reg_PII-like_a/b"/>
</dbReference>
<keyword evidence="5" id="KW-1185">Reference proteome</keyword>
<keyword evidence="2" id="KW-1133">Transmembrane helix</keyword>
<evidence type="ECO:0000256" key="2">
    <source>
        <dbReference type="SAM" id="Phobius"/>
    </source>
</evidence>
<dbReference type="Gene3D" id="3.30.70.790">
    <property type="entry name" value="UreE, C-terminal domain"/>
    <property type="match status" value="1"/>
</dbReference>
<feature type="compositionally biased region" description="Low complexity" evidence="1">
    <location>
        <begin position="85"/>
        <end position="94"/>
    </location>
</feature>
<dbReference type="Pfam" id="PF09413">
    <property type="entry name" value="DUF2007"/>
    <property type="match status" value="1"/>
</dbReference>
<proteinExistence type="predicted"/>
<feature type="domain" description="DUF2007" evidence="3">
    <location>
        <begin position="7"/>
        <end position="71"/>
    </location>
</feature>
<reference evidence="5" key="1">
    <citation type="submission" date="2020-05" db="EMBL/GenBank/DDBJ databases">
        <title>Frigoriglobus tundricola gen. nov., sp. nov., a psychrotolerant cellulolytic planctomycete of the family Gemmataceae with two divergent copies of 16S rRNA gene.</title>
        <authorList>
            <person name="Kulichevskaya I.S."/>
            <person name="Ivanova A.A."/>
            <person name="Naumoff D.G."/>
            <person name="Beletsky A.V."/>
            <person name="Rijpstra W.I.C."/>
            <person name="Sinninghe Damste J.S."/>
            <person name="Mardanov A.V."/>
            <person name="Ravin N.V."/>
            <person name="Dedysh S.N."/>
        </authorList>
    </citation>
    <scope>NUCLEOTIDE SEQUENCE [LARGE SCALE GENOMIC DNA]</scope>
    <source>
        <strain evidence="5">PL17</strain>
    </source>
</reference>
<feature type="region of interest" description="Disordered" evidence="1">
    <location>
        <begin position="85"/>
        <end position="122"/>
    </location>
</feature>
<dbReference type="KEGG" id="ftj:FTUN_4045"/>
<evidence type="ECO:0000259" key="3">
    <source>
        <dbReference type="Pfam" id="PF09413"/>
    </source>
</evidence>
<keyword evidence="2" id="KW-0812">Transmembrane</keyword>
<dbReference type="InterPro" id="IPR018551">
    <property type="entry name" value="DUF2007"/>
</dbReference>
<protein>
    <recommendedName>
        <fullName evidence="3">DUF2007 domain-containing protein</fullName>
    </recommendedName>
</protein>
<sequence>MAGKLVTIATFDQAAKARLAQNALEAAGIKAAVADETIVQMDWLLGDAVGWVKVQVMDEDADRAVAVLEEALGAEDEPVDQEALAAEAEGAGAEADVEPKPPLAPRPAAPVPSSTDAEVEPPLSERDQYARRLFLAAMFGLVIPLLWFYAVYLFLNAAFGPGPLSARGRNKLLLGGFLLIIGSFMALYLIRLYGDPFG</sequence>
<feature type="transmembrane region" description="Helical" evidence="2">
    <location>
        <begin position="172"/>
        <end position="190"/>
    </location>
</feature>
<name>A0A6M5YR95_9BACT</name>
<evidence type="ECO:0000256" key="1">
    <source>
        <dbReference type="SAM" id="MobiDB-lite"/>
    </source>
</evidence>
<dbReference type="SUPFAM" id="SSF54913">
    <property type="entry name" value="GlnB-like"/>
    <property type="match status" value="1"/>
</dbReference>
<evidence type="ECO:0000313" key="5">
    <source>
        <dbReference type="Proteomes" id="UP000503447"/>
    </source>
</evidence>
<dbReference type="Proteomes" id="UP000503447">
    <property type="component" value="Chromosome"/>
</dbReference>
<gene>
    <name evidence="4" type="ORF">FTUN_4045</name>
</gene>
<accession>A0A6M5YR95</accession>
<dbReference type="RefSeq" id="WP_171472057.1">
    <property type="nucleotide sequence ID" value="NZ_CP053452.2"/>
</dbReference>